<protein>
    <submittedName>
        <fullName evidence="1">Uncharacterized protein</fullName>
    </submittedName>
</protein>
<evidence type="ECO:0000313" key="1">
    <source>
        <dbReference type="EMBL" id="XAO13388.1"/>
    </source>
</evidence>
<name>A0AB38ZM18_9VIRU</name>
<sequence length="190" mass="21794">MASRFSTFIDTVSDPRISLLRDRNVVKWIYGDLSFLPAHKKEEEDTWGRQFTTKRQWSGHFGERLCKEVLMLRGENVIKPEKLDTFRLDLETDTHMIEVKTQTYLTKGTASEKIMGVPFKYADVSYMSGKGLRVVCIAGAEVFSKNIGLLKSPTQTLHKQKYIKFFKENDVEFIGLTELLEALPPSNLVP</sequence>
<proteinExistence type="predicted"/>
<organism evidence="1">
    <name type="scientific">Mantoniella tinhauana virus 1</name>
    <dbReference type="NCBI Taxonomy" id="3111543"/>
    <lineage>
        <taxon>Viruses</taxon>
    </lineage>
</organism>
<accession>A0AB38ZM18</accession>
<dbReference type="EMBL" id="PP130629">
    <property type="protein sequence ID" value="XAO13388.1"/>
    <property type="molecule type" value="Genomic_DNA"/>
</dbReference>
<reference evidence="1" key="1">
    <citation type="submission" date="2024-01" db="EMBL/GenBank/DDBJ databases">
        <title>Genomic and biogeographic characterisation of Mantoniella tinhauana virus 1, the first discovered Mantoniella-infecting prasinovirus.</title>
        <authorList>
            <person name="Rey Redondo E."/>
            <person name="Yung C.C.M."/>
        </authorList>
    </citation>
    <scope>NUCLEOTIDE SEQUENCE</scope>
    <source>
        <strain evidence="1">Lau Fau Shan</strain>
    </source>
</reference>